<dbReference type="InterPro" id="IPR036318">
    <property type="entry name" value="FAD-bd_PCMH-like_sf"/>
</dbReference>
<feature type="active site" evidence="19">
    <location>
        <position position="164"/>
    </location>
</feature>
<keyword evidence="11 19" id="KW-0521">NADP</keyword>
<evidence type="ECO:0000256" key="10">
    <source>
        <dbReference type="ARBA" id="ARBA00022827"/>
    </source>
</evidence>
<evidence type="ECO:0000256" key="5">
    <source>
        <dbReference type="ARBA" id="ARBA00012518"/>
    </source>
</evidence>
<evidence type="ECO:0000256" key="11">
    <source>
        <dbReference type="ARBA" id="ARBA00022857"/>
    </source>
</evidence>
<evidence type="ECO:0000256" key="3">
    <source>
        <dbReference type="ARBA" id="ARBA00004496"/>
    </source>
</evidence>
<organism evidence="21 22">
    <name type="scientific">Fulvivirga marina</name>
    <dbReference type="NCBI Taxonomy" id="2494733"/>
    <lineage>
        <taxon>Bacteria</taxon>
        <taxon>Pseudomonadati</taxon>
        <taxon>Bacteroidota</taxon>
        <taxon>Cytophagia</taxon>
        <taxon>Cytophagales</taxon>
        <taxon>Fulvivirgaceae</taxon>
        <taxon>Fulvivirga</taxon>
    </lineage>
</organism>
<evidence type="ECO:0000256" key="12">
    <source>
        <dbReference type="ARBA" id="ARBA00022960"/>
    </source>
</evidence>
<comment type="pathway">
    <text evidence="4 19">Cell wall biogenesis; peptidoglycan biosynthesis.</text>
</comment>
<dbReference type="InterPro" id="IPR036635">
    <property type="entry name" value="MurB_C_sf"/>
</dbReference>
<evidence type="ECO:0000256" key="15">
    <source>
        <dbReference type="ARBA" id="ARBA00023306"/>
    </source>
</evidence>
<keyword evidence="8 19" id="KW-0132">Cell division</keyword>
<comment type="catalytic activity">
    <reaction evidence="18 19">
        <text>UDP-N-acetyl-alpha-D-muramate + NADP(+) = UDP-N-acetyl-3-O-(1-carboxyvinyl)-alpha-D-glucosamine + NADPH + H(+)</text>
        <dbReference type="Rhea" id="RHEA:12248"/>
        <dbReference type="ChEBI" id="CHEBI:15378"/>
        <dbReference type="ChEBI" id="CHEBI:57783"/>
        <dbReference type="ChEBI" id="CHEBI:58349"/>
        <dbReference type="ChEBI" id="CHEBI:68483"/>
        <dbReference type="ChEBI" id="CHEBI:70757"/>
        <dbReference type="EC" id="1.3.1.98"/>
    </reaction>
</comment>
<dbReference type="InterPro" id="IPR016167">
    <property type="entry name" value="FAD-bd_PCMH_sub1"/>
</dbReference>
<evidence type="ECO:0000256" key="13">
    <source>
        <dbReference type="ARBA" id="ARBA00022984"/>
    </source>
</evidence>
<protein>
    <recommendedName>
        <fullName evidence="6 19">UDP-N-acetylenolpyruvoylglucosamine reductase</fullName>
        <ecNumber evidence="5 19">1.3.1.98</ecNumber>
    </recommendedName>
    <alternativeName>
        <fullName evidence="17 19">UDP-N-acetylmuramate dehydrogenase</fullName>
    </alternativeName>
</protein>
<comment type="caution">
    <text evidence="21">The sequence shown here is derived from an EMBL/GenBank/DDBJ whole genome shotgun (WGS) entry which is preliminary data.</text>
</comment>
<comment type="subcellular location">
    <subcellularLocation>
        <location evidence="3 19">Cytoplasm</location>
    </subcellularLocation>
</comment>
<dbReference type="EC" id="1.3.1.98" evidence="5 19"/>
<keyword evidence="10 19" id="KW-0274">FAD</keyword>
<evidence type="ECO:0000256" key="8">
    <source>
        <dbReference type="ARBA" id="ARBA00022618"/>
    </source>
</evidence>
<feature type="domain" description="FAD-binding PCMH-type" evidence="20">
    <location>
        <begin position="15"/>
        <end position="188"/>
    </location>
</feature>
<evidence type="ECO:0000256" key="4">
    <source>
        <dbReference type="ARBA" id="ARBA00004752"/>
    </source>
</evidence>
<dbReference type="GO" id="GO:0051301">
    <property type="term" value="P:cell division"/>
    <property type="evidence" value="ECO:0007669"/>
    <property type="project" value="UniProtKB-KW"/>
</dbReference>
<dbReference type="NCBIfam" id="NF010478">
    <property type="entry name" value="PRK13903.1"/>
    <property type="match status" value="1"/>
</dbReference>
<dbReference type="Proteomes" id="UP000614216">
    <property type="component" value="Unassembled WGS sequence"/>
</dbReference>
<dbReference type="GO" id="GO:0005829">
    <property type="term" value="C:cytosol"/>
    <property type="evidence" value="ECO:0007669"/>
    <property type="project" value="TreeGrafter"/>
</dbReference>
<comment type="function">
    <text evidence="2 19">Cell wall formation.</text>
</comment>
<dbReference type="NCBIfam" id="NF000755">
    <property type="entry name" value="PRK00046.1"/>
    <property type="match status" value="1"/>
</dbReference>
<dbReference type="Gene3D" id="3.90.78.10">
    <property type="entry name" value="UDP-N-acetylenolpyruvoylglucosamine reductase, C-terminal domain"/>
    <property type="match status" value="1"/>
</dbReference>
<evidence type="ECO:0000256" key="19">
    <source>
        <dbReference type="HAMAP-Rule" id="MF_00037"/>
    </source>
</evidence>
<keyword evidence="13 19" id="KW-0573">Peptidoglycan synthesis</keyword>
<evidence type="ECO:0000313" key="21">
    <source>
        <dbReference type="EMBL" id="MBL6449258.1"/>
    </source>
</evidence>
<dbReference type="NCBIfam" id="TIGR00179">
    <property type="entry name" value="murB"/>
    <property type="match status" value="1"/>
</dbReference>
<dbReference type="PANTHER" id="PTHR21071:SF4">
    <property type="entry name" value="UDP-N-ACETYLENOLPYRUVOYLGLUCOSAMINE REDUCTASE"/>
    <property type="match status" value="1"/>
</dbReference>
<dbReference type="EMBL" id="JAEUGD010000066">
    <property type="protein sequence ID" value="MBL6449258.1"/>
    <property type="molecule type" value="Genomic_DNA"/>
</dbReference>
<dbReference type="InterPro" id="IPR016169">
    <property type="entry name" value="FAD-bd_PCMH_sub2"/>
</dbReference>
<dbReference type="SUPFAM" id="SSF56194">
    <property type="entry name" value="Uridine diphospho-N-Acetylenolpyruvylglucosamine reductase, MurB, C-terminal domain"/>
    <property type="match status" value="1"/>
</dbReference>
<keyword evidence="12 19" id="KW-0133">Cell shape</keyword>
<dbReference type="AlphaFoldDB" id="A0A937G3B0"/>
<evidence type="ECO:0000256" key="17">
    <source>
        <dbReference type="ARBA" id="ARBA00031026"/>
    </source>
</evidence>
<evidence type="ECO:0000256" key="14">
    <source>
        <dbReference type="ARBA" id="ARBA00023002"/>
    </source>
</evidence>
<dbReference type="InterPro" id="IPR016166">
    <property type="entry name" value="FAD-bd_PCMH"/>
</dbReference>
<keyword evidence="16 19" id="KW-0961">Cell wall biogenesis/degradation</keyword>
<keyword evidence="14 19" id="KW-0560">Oxidoreductase</keyword>
<evidence type="ECO:0000256" key="18">
    <source>
        <dbReference type="ARBA" id="ARBA00048914"/>
    </source>
</evidence>
<dbReference type="GO" id="GO:0008762">
    <property type="term" value="F:UDP-N-acetylmuramate dehydrogenase activity"/>
    <property type="evidence" value="ECO:0007669"/>
    <property type="project" value="UniProtKB-UniRule"/>
</dbReference>
<dbReference type="InterPro" id="IPR006094">
    <property type="entry name" value="Oxid_FAD_bind_N"/>
</dbReference>
<dbReference type="HAMAP" id="MF_00037">
    <property type="entry name" value="MurB"/>
    <property type="match status" value="1"/>
</dbReference>
<evidence type="ECO:0000259" key="20">
    <source>
        <dbReference type="PROSITE" id="PS51387"/>
    </source>
</evidence>
<proteinExistence type="inferred from homology"/>
<dbReference type="Gene3D" id="3.30.43.10">
    <property type="entry name" value="Uridine Diphospho-n-acetylenolpyruvylglucosamine Reductase, domain 2"/>
    <property type="match status" value="1"/>
</dbReference>
<dbReference type="Pfam" id="PF02873">
    <property type="entry name" value="MurB_C"/>
    <property type="match status" value="1"/>
</dbReference>
<dbReference type="SUPFAM" id="SSF56176">
    <property type="entry name" value="FAD-binding/transporter-associated domain-like"/>
    <property type="match status" value="1"/>
</dbReference>
<dbReference type="GO" id="GO:0008360">
    <property type="term" value="P:regulation of cell shape"/>
    <property type="evidence" value="ECO:0007669"/>
    <property type="project" value="UniProtKB-KW"/>
</dbReference>
<reference evidence="21" key="1">
    <citation type="submission" date="2021-01" db="EMBL/GenBank/DDBJ databases">
        <title>Fulvivirga kasyanovii gen. nov., sp nov., a novel member of the phylum Bacteroidetes isolated from seawater in a mussel farm.</title>
        <authorList>
            <person name="Zhao L.-H."/>
            <person name="Wang Z.-J."/>
        </authorList>
    </citation>
    <scope>NUCLEOTIDE SEQUENCE</scope>
    <source>
        <strain evidence="21">29W222</strain>
    </source>
</reference>
<feature type="active site" description="Proton donor" evidence="19">
    <location>
        <position position="239"/>
    </location>
</feature>
<dbReference type="RefSeq" id="WP_202858790.1">
    <property type="nucleotide sequence ID" value="NZ_JAEUGD010000066.1"/>
</dbReference>
<keyword evidence="22" id="KW-1185">Reference proteome</keyword>
<feature type="active site" evidence="19">
    <location>
        <position position="335"/>
    </location>
</feature>
<dbReference type="Pfam" id="PF01565">
    <property type="entry name" value="FAD_binding_4"/>
    <property type="match status" value="1"/>
</dbReference>
<dbReference type="GO" id="GO:0071949">
    <property type="term" value="F:FAD binding"/>
    <property type="evidence" value="ECO:0007669"/>
    <property type="project" value="InterPro"/>
</dbReference>
<dbReference type="PROSITE" id="PS51387">
    <property type="entry name" value="FAD_PCMH"/>
    <property type="match status" value="1"/>
</dbReference>
<evidence type="ECO:0000256" key="7">
    <source>
        <dbReference type="ARBA" id="ARBA00022490"/>
    </source>
</evidence>
<comment type="similarity">
    <text evidence="19">Belongs to the MurB family.</text>
</comment>
<evidence type="ECO:0000313" key="22">
    <source>
        <dbReference type="Proteomes" id="UP000614216"/>
    </source>
</evidence>
<sequence length="339" mass="37429">MHIQKNVSLKPLNTFGLEAKAEVFVEVESVETLQEVLQLEIAHNNKLFILGGGSNVLLSKNFDGLVIKNSIKGKEVIQETDDFVLVKVGAGENWHNFVLYALSNNWGGVENLSLIPGTVGAAPMQNIGAYGVEIKEVFEHLQAVNINSGKIEKFNKEACRFGYRESIFKNIVKGQYIITHVTLKLTKKDHQLNTSYGAISETLEEMEVQYPTIQNISDAVIKIRQSKLPDPTQIGNAGSFFKNPSIDQVQYEELKTAYPGIPGYALPDNKVKVPAGWLIEQCGWKGVTRGAIGVHKKQALVLVNYGGGKGDDLRSLAEEIRDSVIKKFGIKLHAEVNII</sequence>
<keyword evidence="7 19" id="KW-0963">Cytoplasm</keyword>
<keyword evidence="15 19" id="KW-0131">Cell cycle</keyword>
<accession>A0A937G3B0</accession>
<evidence type="ECO:0000256" key="1">
    <source>
        <dbReference type="ARBA" id="ARBA00001974"/>
    </source>
</evidence>
<comment type="cofactor">
    <cofactor evidence="1 19">
        <name>FAD</name>
        <dbReference type="ChEBI" id="CHEBI:57692"/>
    </cofactor>
</comment>
<dbReference type="Gene3D" id="3.30.465.10">
    <property type="match status" value="1"/>
</dbReference>
<evidence type="ECO:0000256" key="16">
    <source>
        <dbReference type="ARBA" id="ARBA00023316"/>
    </source>
</evidence>
<name>A0A937G3B0_9BACT</name>
<evidence type="ECO:0000256" key="6">
    <source>
        <dbReference type="ARBA" id="ARBA00015188"/>
    </source>
</evidence>
<dbReference type="PANTHER" id="PTHR21071">
    <property type="entry name" value="UDP-N-ACETYLENOLPYRUVOYLGLUCOSAMINE REDUCTASE"/>
    <property type="match status" value="1"/>
</dbReference>
<keyword evidence="9 19" id="KW-0285">Flavoprotein</keyword>
<evidence type="ECO:0000256" key="9">
    <source>
        <dbReference type="ARBA" id="ARBA00022630"/>
    </source>
</evidence>
<dbReference type="GO" id="GO:0009252">
    <property type="term" value="P:peptidoglycan biosynthetic process"/>
    <property type="evidence" value="ECO:0007669"/>
    <property type="project" value="UniProtKB-UniRule"/>
</dbReference>
<evidence type="ECO:0000256" key="2">
    <source>
        <dbReference type="ARBA" id="ARBA00003921"/>
    </source>
</evidence>
<dbReference type="InterPro" id="IPR003170">
    <property type="entry name" value="MurB"/>
</dbReference>
<dbReference type="GO" id="GO:0071555">
    <property type="term" value="P:cell wall organization"/>
    <property type="evidence" value="ECO:0007669"/>
    <property type="project" value="UniProtKB-KW"/>
</dbReference>
<gene>
    <name evidence="19 21" type="primary">murB</name>
    <name evidence="21" type="ORF">JMN32_23310</name>
</gene>
<dbReference type="InterPro" id="IPR011601">
    <property type="entry name" value="MurB_C"/>
</dbReference>